<organism evidence="3 4">
    <name type="scientific">Paraburkholderia acidisoli</name>
    <dbReference type="NCBI Taxonomy" id="2571748"/>
    <lineage>
        <taxon>Bacteria</taxon>
        <taxon>Pseudomonadati</taxon>
        <taxon>Pseudomonadota</taxon>
        <taxon>Betaproteobacteria</taxon>
        <taxon>Burkholderiales</taxon>
        <taxon>Burkholderiaceae</taxon>
        <taxon>Paraburkholderia</taxon>
    </lineage>
</organism>
<proteinExistence type="predicted"/>
<feature type="transmembrane region" description="Helical" evidence="2">
    <location>
        <begin position="12"/>
        <end position="34"/>
    </location>
</feature>
<accession>A0A7Z2JJT4</accession>
<keyword evidence="2" id="KW-1133">Transmembrane helix</keyword>
<dbReference type="OrthoDB" id="9007359at2"/>
<evidence type="ECO:0000256" key="2">
    <source>
        <dbReference type="SAM" id="Phobius"/>
    </source>
</evidence>
<keyword evidence="2" id="KW-0812">Transmembrane</keyword>
<keyword evidence="4" id="KW-1185">Reference proteome</keyword>
<name>A0A7Z2JJT4_9BURK</name>
<feature type="compositionally biased region" description="Low complexity" evidence="1">
    <location>
        <begin position="115"/>
        <end position="125"/>
    </location>
</feature>
<reference evidence="3 4" key="1">
    <citation type="submission" date="2019-12" db="EMBL/GenBank/DDBJ databases">
        <title>Paraburkholderia acidiphila 7Q-K02 sp. nov and Paraburkholderia acidisoli DHF22 sp. nov., two strains isolated from forest soil.</title>
        <authorList>
            <person name="Gao Z."/>
            <person name="Qiu L."/>
        </authorList>
    </citation>
    <scope>NUCLEOTIDE SEQUENCE [LARGE SCALE GENOMIC DNA]</scope>
    <source>
        <strain evidence="3 4">DHF22</strain>
    </source>
</reference>
<dbReference type="RefSeq" id="WP_158958110.1">
    <property type="nucleotide sequence ID" value="NZ_CP046916.1"/>
</dbReference>
<evidence type="ECO:0000256" key="1">
    <source>
        <dbReference type="SAM" id="MobiDB-lite"/>
    </source>
</evidence>
<feature type="transmembrane region" description="Helical" evidence="2">
    <location>
        <begin position="46"/>
        <end position="65"/>
    </location>
</feature>
<evidence type="ECO:0000313" key="4">
    <source>
        <dbReference type="Proteomes" id="UP000433577"/>
    </source>
</evidence>
<protein>
    <submittedName>
        <fullName evidence="3">Uncharacterized protein</fullName>
    </submittedName>
</protein>
<dbReference type="Proteomes" id="UP000433577">
    <property type="component" value="Chromosome 4"/>
</dbReference>
<feature type="region of interest" description="Disordered" evidence="1">
    <location>
        <begin position="115"/>
        <end position="152"/>
    </location>
</feature>
<evidence type="ECO:0000313" key="3">
    <source>
        <dbReference type="EMBL" id="QGZ66608.1"/>
    </source>
</evidence>
<gene>
    <name evidence="3" type="ORF">FAZ98_33160</name>
</gene>
<dbReference type="AlphaFoldDB" id="A0A7Z2JJT4"/>
<sequence>MKRSTLIQCRAYLWVGSIAALVIQIAAVAALLVFNVPEAVFTSSAFRVAVVALVVAAVFVAQWFAAQSFRAALAREDIAFAQPGQNVVEVSSECPRRAFVMLHVLLNPRRLALASPPSGAARAAGSEAKPGRSLPQSLIERKPAMSRGSTRT</sequence>
<dbReference type="KEGG" id="pacs:FAZ98_33160"/>
<keyword evidence="2" id="KW-0472">Membrane</keyword>
<dbReference type="EMBL" id="CP046916">
    <property type="protein sequence ID" value="QGZ66608.1"/>
    <property type="molecule type" value="Genomic_DNA"/>
</dbReference>